<dbReference type="PRINTS" id="PR00420">
    <property type="entry name" value="RNGMNOXGNASE"/>
</dbReference>
<dbReference type="InterPro" id="IPR050562">
    <property type="entry name" value="FAD_mOase_fung"/>
</dbReference>
<evidence type="ECO:0000256" key="6">
    <source>
        <dbReference type="ARBA" id="ARBA00022827"/>
    </source>
</evidence>
<evidence type="ECO:0000256" key="5">
    <source>
        <dbReference type="ARBA" id="ARBA00022692"/>
    </source>
</evidence>
<evidence type="ECO:0000313" key="13">
    <source>
        <dbReference type="EMBL" id="KPM46506.1"/>
    </source>
</evidence>
<dbReference type="Pfam" id="PF01494">
    <property type="entry name" value="FAD_binding_3"/>
    <property type="match status" value="1"/>
</dbReference>
<keyword evidence="4" id="KW-0285">Flavoprotein</keyword>
<keyword evidence="6" id="KW-0274">FAD</keyword>
<evidence type="ECO:0000256" key="8">
    <source>
        <dbReference type="ARBA" id="ARBA00023002"/>
    </source>
</evidence>
<dbReference type="InterPro" id="IPR036188">
    <property type="entry name" value="FAD/NAD-bd_sf"/>
</dbReference>
<feature type="transmembrane region" description="Helical" evidence="11">
    <location>
        <begin position="521"/>
        <end position="543"/>
    </location>
</feature>
<feature type="transmembrane region" description="Helical" evidence="11">
    <location>
        <begin position="600"/>
        <end position="622"/>
    </location>
</feature>
<evidence type="ECO:0000256" key="4">
    <source>
        <dbReference type="ARBA" id="ARBA00022630"/>
    </source>
</evidence>
<dbReference type="SUPFAM" id="SSF51905">
    <property type="entry name" value="FAD/NAD(P)-binding domain"/>
    <property type="match status" value="1"/>
</dbReference>
<evidence type="ECO:0000256" key="3">
    <source>
        <dbReference type="ARBA" id="ARBA00007992"/>
    </source>
</evidence>
<comment type="caution">
    <text evidence="13">The sequence shown here is derived from an EMBL/GenBank/DDBJ whole genome shotgun (WGS) entry which is preliminary data.</text>
</comment>
<protein>
    <recommendedName>
        <fullName evidence="12">FAD-binding domain-containing protein</fullName>
    </recommendedName>
</protein>
<keyword evidence="8" id="KW-0560">Oxidoreductase</keyword>
<accession>A0A0P7BMG0</accession>
<dbReference type="PANTHER" id="PTHR47356:SF2">
    <property type="entry name" value="FAD-BINDING DOMAIN-CONTAINING PROTEIN-RELATED"/>
    <property type="match status" value="1"/>
</dbReference>
<keyword evidence="7 11" id="KW-1133">Transmembrane helix</keyword>
<dbReference type="AlphaFoldDB" id="A0A0P7BMG0"/>
<sequence>MSPFKVAIVGGSLAGLTIAHLLEKLDIDFILLEAYDQIAPQLGASIGWHPNGLRILDQLGCYEDIRAAAASVDLFTSRTEDGRVLYSHRIGESVLKRHGYEVLFMERRVALEILFKNLKRKESVLTGQRIVRVEQDDGKVRLFTKEGREFEADVVIGADGVHSTLRREIWRMSEKMDSSFVSEKESQAVKTEYGCIFGMSKPTGDLKTSEAHLTHKKGITIACIVGPKNIPYWFLFFKLPQVHTGVDLPRYSQEFELGLAKQEAETCINASVKFKQLYANKTFTTTTPLPHHVFSRWHLGRVMLIGDSAHKFNPISGEGGNGALESAAALVDHLHQALHENKGKLSTAQIQAVFAETASIRQPRVSTLVEGSIKAQRLMAWSNGLYRFVDCQVLPLISTDMFVNGMSSDMVNAYKSHALSCPPKARTVPFIDELPAKRKTGWWYKLPTIGAYGLLWCAAVWGIAIAPGKYGSLDALDAVVRMGKFPGHEAVMKNFDHVPILGSSMSFLIAVYFPAAEGWDIGLLLLTFYLSISELVVFASWTVESHRVRNRASLARGAVVFGSISNVTAIAFGACVYYFADNITNAEPDKWWMASTFVPPNQAAAVLPATLLGMLAPTLLMFNIWFSSAVRQNFTILWMFCPLYLYFAHRYFARKYSKGLSQNDDPRNRAESIIQLRRLYNTLAFVTGATHITTVLYAVLSPNPSVSLQAVFSFRYSQGMSVYEGNHMMFLWDFYVTVFSLLVWSVLSIWAMSRAGVAKVNMAKVVAAAFVGTAVIGPAATASLLCGWRETKQAEIIKA</sequence>
<proteinExistence type="inferred from homology"/>
<feature type="transmembrane region" description="Helical" evidence="11">
    <location>
        <begin position="634"/>
        <end position="652"/>
    </location>
</feature>
<feature type="transmembrane region" description="Helical" evidence="11">
    <location>
        <begin position="442"/>
        <end position="466"/>
    </location>
</feature>
<comment type="cofactor">
    <cofactor evidence="1">
        <name>FAD</name>
        <dbReference type="ChEBI" id="CHEBI:57692"/>
    </cofactor>
</comment>
<dbReference type="OrthoDB" id="10029326at2759"/>
<feature type="transmembrane region" description="Helical" evidence="11">
    <location>
        <begin position="765"/>
        <end position="788"/>
    </location>
</feature>
<evidence type="ECO:0000259" key="12">
    <source>
        <dbReference type="Pfam" id="PF01494"/>
    </source>
</evidence>
<dbReference type="GO" id="GO:0004497">
    <property type="term" value="F:monooxygenase activity"/>
    <property type="evidence" value="ECO:0007669"/>
    <property type="project" value="UniProtKB-KW"/>
</dbReference>
<feature type="transmembrane region" description="Helical" evidence="11">
    <location>
        <begin position="730"/>
        <end position="753"/>
    </location>
</feature>
<evidence type="ECO:0000256" key="9">
    <source>
        <dbReference type="ARBA" id="ARBA00023033"/>
    </source>
</evidence>
<gene>
    <name evidence="13" type="ORF">AK830_g175</name>
</gene>
<feature type="domain" description="FAD-binding" evidence="12">
    <location>
        <begin position="5"/>
        <end position="341"/>
    </location>
</feature>
<comment type="subcellular location">
    <subcellularLocation>
        <location evidence="2">Membrane</location>
    </subcellularLocation>
</comment>
<dbReference type="Gene3D" id="3.50.50.60">
    <property type="entry name" value="FAD/NAD(P)-binding domain"/>
    <property type="match status" value="1"/>
</dbReference>
<dbReference type="Proteomes" id="UP000050424">
    <property type="component" value="Unassembled WGS sequence"/>
</dbReference>
<keyword evidence="10 11" id="KW-0472">Membrane</keyword>
<feature type="transmembrane region" description="Helical" evidence="11">
    <location>
        <begin position="555"/>
        <end position="580"/>
    </location>
</feature>
<comment type="similarity">
    <text evidence="3">Belongs to the paxM FAD-dependent monooxygenase family.</text>
</comment>
<evidence type="ECO:0000256" key="7">
    <source>
        <dbReference type="ARBA" id="ARBA00022989"/>
    </source>
</evidence>
<evidence type="ECO:0000256" key="10">
    <source>
        <dbReference type="ARBA" id="ARBA00023136"/>
    </source>
</evidence>
<feature type="transmembrane region" description="Helical" evidence="11">
    <location>
        <begin position="498"/>
        <end position="515"/>
    </location>
</feature>
<evidence type="ECO:0000313" key="14">
    <source>
        <dbReference type="Proteomes" id="UP000050424"/>
    </source>
</evidence>
<keyword evidence="9" id="KW-0503">Monooxygenase</keyword>
<evidence type="ECO:0000256" key="2">
    <source>
        <dbReference type="ARBA" id="ARBA00004370"/>
    </source>
</evidence>
<reference evidence="13 14" key="1">
    <citation type="submission" date="2015-09" db="EMBL/GenBank/DDBJ databases">
        <title>Draft genome of a European isolate of the apple canker pathogen Neonectria ditissima.</title>
        <authorList>
            <person name="Gomez-Cortecero A."/>
            <person name="Harrison R.J."/>
            <person name="Armitage A.D."/>
        </authorList>
    </citation>
    <scope>NUCLEOTIDE SEQUENCE [LARGE SCALE GENOMIC DNA]</scope>
    <source>
        <strain evidence="13 14">R09/05</strain>
    </source>
</reference>
<dbReference type="GO" id="GO:0071949">
    <property type="term" value="F:FAD binding"/>
    <property type="evidence" value="ECO:0007669"/>
    <property type="project" value="InterPro"/>
</dbReference>
<keyword evidence="5 11" id="KW-0812">Transmembrane</keyword>
<dbReference type="STRING" id="78410.A0A0P7BMG0"/>
<evidence type="ECO:0000256" key="11">
    <source>
        <dbReference type="SAM" id="Phobius"/>
    </source>
</evidence>
<name>A0A0P7BMG0_9HYPO</name>
<dbReference type="PANTHER" id="PTHR47356">
    <property type="entry name" value="FAD-DEPENDENT MONOOXYGENASE ASQG-RELATED"/>
    <property type="match status" value="1"/>
</dbReference>
<dbReference type="EMBL" id="LKCW01000001">
    <property type="protein sequence ID" value="KPM46506.1"/>
    <property type="molecule type" value="Genomic_DNA"/>
</dbReference>
<organism evidence="13 14">
    <name type="scientific">Neonectria ditissima</name>
    <dbReference type="NCBI Taxonomy" id="78410"/>
    <lineage>
        <taxon>Eukaryota</taxon>
        <taxon>Fungi</taxon>
        <taxon>Dikarya</taxon>
        <taxon>Ascomycota</taxon>
        <taxon>Pezizomycotina</taxon>
        <taxon>Sordariomycetes</taxon>
        <taxon>Hypocreomycetidae</taxon>
        <taxon>Hypocreales</taxon>
        <taxon>Nectriaceae</taxon>
        <taxon>Neonectria</taxon>
    </lineage>
</organism>
<dbReference type="GO" id="GO:0016020">
    <property type="term" value="C:membrane"/>
    <property type="evidence" value="ECO:0007669"/>
    <property type="project" value="UniProtKB-SubCell"/>
</dbReference>
<dbReference type="InterPro" id="IPR002938">
    <property type="entry name" value="FAD-bd"/>
</dbReference>
<keyword evidence="14" id="KW-1185">Reference proteome</keyword>
<feature type="transmembrane region" description="Helical" evidence="11">
    <location>
        <begin position="679"/>
        <end position="700"/>
    </location>
</feature>
<evidence type="ECO:0000256" key="1">
    <source>
        <dbReference type="ARBA" id="ARBA00001974"/>
    </source>
</evidence>